<organism evidence="1">
    <name type="scientific">hydrocarbon metagenome</name>
    <dbReference type="NCBI Taxonomy" id="938273"/>
    <lineage>
        <taxon>unclassified sequences</taxon>
        <taxon>metagenomes</taxon>
        <taxon>ecological metagenomes</taxon>
    </lineage>
</organism>
<sequence length="44" mass="4729">MAGLSYLLEQISFLSASAIESGCISNHFFCFVSPPAYITLLSLS</sequence>
<name>A0A0W8FTL6_9ZZZZ</name>
<gene>
    <name evidence="1" type="ORF">ASZ90_006145</name>
</gene>
<reference evidence="1" key="1">
    <citation type="journal article" date="2015" name="Proc. Natl. Acad. Sci. U.S.A.">
        <title>Networks of energetic and metabolic interactions define dynamics in microbial communities.</title>
        <authorList>
            <person name="Embree M."/>
            <person name="Liu J.K."/>
            <person name="Al-Bassam M.M."/>
            <person name="Zengler K."/>
        </authorList>
    </citation>
    <scope>NUCLEOTIDE SEQUENCE</scope>
</reference>
<dbReference type="AlphaFoldDB" id="A0A0W8FTL6"/>
<comment type="caution">
    <text evidence="1">The sequence shown here is derived from an EMBL/GenBank/DDBJ whole genome shotgun (WGS) entry which is preliminary data.</text>
</comment>
<evidence type="ECO:0000313" key="1">
    <source>
        <dbReference type="EMBL" id="KUG24062.1"/>
    </source>
</evidence>
<accession>A0A0W8FTL6</accession>
<proteinExistence type="predicted"/>
<dbReference type="EMBL" id="LNQE01000865">
    <property type="protein sequence ID" value="KUG24062.1"/>
    <property type="molecule type" value="Genomic_DNA"/>
</dbReference>
<protein>
    <submittedName>
        <fullName evidence="1">Uncharacterized protein</fullName>
    </submittedName>
</protein>